<keyword evidence="6" id="KW-1185">Reference proteome</keyword>
<dbReference type="NCBIfam" id="TIGR00002">
    <property type="entry name" value="S16"/>
    <property type="match status" value="1"/>
</dbReference>
<dbReference type="Proteomes" id="UP001154282">
    <property type="component" value="Unassembled WGS sequence"/>
</dbReference>
<evidence type="ECO:0000256" key="1">
    <source>
        <dbReference type="ARBA" id="ARBA00004229"/>
    </source>
</evidence>
<name>A0AAV0IHG7_9ROSI</name>
<comment type="caution">
    <text evidence="5">The sequence shown here is derived from an EMBL/GenBank/DDBJ whole genome shotgun (WGS) entry which is preliminary data.</text>
</comment>
<evidence type="ECO:0000313" key="5">
    <source>
        <dbReference type="EMBL" id="CAI0397021.1"/>
    </source>
</evidence>
<evidence type="ECO:0000256" key="3">
    <source>
        <dbReference type="ARBA" id="ARBA00022980"/>
    </source>
</evidence>
<keyword evidence="3" id="KW-0689">Ribosomal protein</keyword>
<dbReference type="GO" id="GO:0015935">
    <property type="term" value="C:small ribosomal subunit"/>
    <property type="evidence" value="ECO:0007669"/>
    <property type="project" value="TreeGrafter"/>
</dbReference>
<dbReference type="SUPFAM" id="SSF54565">
    <property type="entry name" value="Ribosomal protein S16"/>
    <property type="match status" value="1"/>
</dbReference>
<dbReference type="AlphaFoldDB" id="A0AAV0IHG7"/>
<dbReference type="Pfam" id="PF00886">
    <property type="entry name" value="Ribosomal_S16"/>
    <property type="match status" value="1"/>
</dbReference>
<dbReference type="PANTHER" id="PTHR12919:SF34">
    <property type="entry name" value="SMALL RIBOSOMAL SUBUNIT PROTEIN BS16CY"/>
    <property type="match status" value="1"/>
</dbReference>
<dbReference type="InterPro" id="IPR000307">
    <property type="entry name" value="Ribosomal_bS16"/>
</dbReference>
<comment type="similarity">
    <text evidence="2">Belongs to the bacterial ribosomal protein bS16 family.</text>
</comment>
<dbReference type="GO" id="GO:0003735">
    <property type="term" value="F:structural constituent of ribosome"/>
    <property type="evidence" value="ECO:0007669"/>
    <property type="project" value="InterPro"/>
</dbReference>
<comment type="subcellular location">
    <subcellularLocation>
        <location evidence="1">Plastid</location>
        <location evidence="1">Chloroplast</location>
    </subcellularLocation>
</comment>
<sequence>MTAKIRFARLGCKHRPFYRIVVADSESRRDGKFIQVVGFYDPLAAKEDTKKMSLNYDRAKYWLSVGAQPSDPVRRILMQAGLIEPPPMVVMARKGGEGGSNDDQA</sequence>
<dbReference type="GO" id="GO:0032543">
    <property type="term" value="P:mitochondrial translation"/>
    <property type="evidence" value="ECO:0007669"/>
    <property type="project" value="TreeGrafter"/>
</dbReference>
<dbReference type="PANTHER" id="PTHR12919">
    <property type="entry name" value="30S RIBOSOMAL PROTEIN S16"/>
    <property type="match status" value="1"/>
</dbReference>
<keyword evidence="4" id="KW-0687">Ribonucleoprotein</keyword>
<evidence type="ECO:0008006" key="7">
    <source>
        <dbReference type="Google" id="ProtNLM"/>
    </source>
</evidence>
<protein>
    <recommendedName>
        <fullName evidence="7">30S ribosomal protein S16</fullName>
    </recommendedName>
</protein>
<dbReference type="HAMAP" id="MF_00385">
    <property type="entry name" value="Ribosomal_bS16"/>
    <property type="match status" value="1"/>
</dbReference>
<organism evidence="5 6">
    <name type="scientific">Linum tenue</name>
    <dbReference type="NCBI Taxonomy" id="586396"/>
    <lineage>
        <taxon>Eukaryota</taxon>
        <taxon>Viridiplantae</taxon>
        <taxon>Streptophyta</taxon>
        <taxon>Embryophyta</taxon>
        <taxon>Tracheophyta</taxon>
        <taxon>Spermatophyta</taxon>
        <taxon>Magnoliopsida</taxon>
        <taxon>eudicotyledons</taxon>
        <taxon>Gunneridae</taxon>
        <taxon>Pentapetalae</taxon>
        <taxon>rosids</taxon>
        <taxon>fabids</taxon>
        <taxon>Malpighiales</taxon>
        <taxon>Linaceae</taxon>
        <taxon>Linum</taxon>
    </lineage>
</organism>
<gene>
    <name evidence="5" type="ORF">LITE_LOCUS9381</name>
</gene>
<reference evidence="5" key="1">
    <citation type="submission" date="2022-08" db="EMBL/GenBank/DDBJ databases">
        <authorList>
            <person name="Gutierrez-Valencia J."/>
        </authorList>
    </citation>
    <scope>NUCLEOTIDE SEQUENCE</scope>
</reference>
<dbReference type="GO" id="GO:0005739">
    <property type="term" value="C:mitochondrion"/>
    <property type="evidence" value="ECO:0007669"/>
    <property type="project" value="GOC"/>
</dbReference>
<dbReference type="Gene3D" id="3.30.1320.10">
    <property type="match status" value="1"/>
</dbReference>
<accession>A0AAV0IHG7</accession>
<dbReference type="EMBL" id="CAMGYJ010000004">
    <property type="protein sequence ID" value="CAI0397021.1"/>
    <property type="molecule type" value="Genomic_DNA"/>
</dbReference>
<dbReference type="InterPro" id="IPR023803">
    <property type="entry name" value="Ribosomal_bS16_dom_sf"/>
</dbReference>
<dbReference type="GO" id="GO:0009507">
    <property type="term" value="C:chloroplast"/>
    <property type="evidence" value="ECO:0007669"/>
    <property type="project" value="UniProtKB-SubCell"/>
</dbReference>
<evidence type="ECO:0000256" key="4">
    <source>
        <dbReference type="ARBA" id="ARBA00023274"/>
    </source>
</evidence>
<proteinExistence type="inferred from homology"/>
<evidence type="ECO:0000313" key="6">
    <source>
        <dbReference type="Proteomes" id="UP001154282"/>
    </source>
</evidence>
<evidence type="ECO:0000256" key="2">
    <source>
        <dbReference type="ARBA" id="ARBA00006668"/>
    </source>
</evidence>